<keyword evidence="3" id="KW-1185">Reference proteome</keyword>
<dbReference type="Proteomes" id="UP000272560">
    <property type="component" value="Unassembled WGS sequence"/>
</dbReference>
<accession>A0A3A5MC25</accession>
<evidence type="ECO:0000313" key="3">
    <source>
        <dbReference type="Proteomes" id="UP000272560"/>
    </source>
</evidence>
<comment type="caution">
    <text evidence="2">The sequence shown here is derived from an EMBL/GenBank/DDBJ whole genome shotgun (WGS) entry which is preliminary data.</text>
</comment>
<dbReference type="AlphaFoldDB" id="A0A3A5MC25"/>
<reference evidence="2 3" key="1">
    <citation type="submission" date="2018-09" db="EMBL/GenBank/DDBJ databases">
        <title>Novel species of Arthrobacter.</title>
        <authorList>
            <person name="Liu Q."/>
            <person name="Xin Y.-H."/>
        </authorList>
    </citation>
    <scope>NUCLEOTIDE SEQUENCE [LARGE SCALE GENOMIC DNA]</scope>
    <source>
        <strain evidence="2 3">Hz2</strain>
    </source>
</reference>
<gene>
    <name evidence="2" type="ORF">D6T63_12150</name>
</gene>
<evidence type="ECO:0000313" key="2">
    <source>
        <dbReference type="EMBL" id="RJT78277.1"/>
    </source>
</evidence>
<protein>
    <submittedName>
        <fullName evidence="2">Uncharacterized protein</fullName>
    </submittedName>
</protein>
<organism evidence="2 3">
    <name type="scientific">Arthrobacter cheniae</name>
    <dbReference type="NCBI Taxonomy" id="1258888"/>
    <lineage>
        <taxon>Bacteria</taxon>
        <taxon>Bacillati</taxon>
        <taxon>Actinomycetota</taxon>
        <taxon>Actinomycetes</taxon>
        <taxon>Micrococcales</taxon>
        <taxon>Micrococcaceae</taxon>
        <taxon>Arthrobacter</taxon>
    </lineage>
</organism>
<dbReference type="EMBL" id="QZVT01000006">
    <property type="protein sequence ID" value="RJT78277.1"/>
    <property type="molecule type" value="Genomic_DNA"/>
</dbReference>
<evidence type="ECO:0000256" key="1">
    <source>
        <dbReference type="SAM" id="MobiDB-lite"/>
    </source>
</evidence>
<sequence length="184" mass="19661">MGTLSNDLESQLHSATTAQQESEIRDRTRSEQARLTLVQRLVGQVGRPLGLTTHGGRTITGILTNVGSEWIAVVVDDRSVIVPLSSLLVLRGPSRNVGQPLAGVAARLGLGSVLRVLSRDRANVSLWLAMAPSPHAGFIERVGADFFELGLVAPGDSRQPSSKRDVLTVPFDSIDSIDSARFAD</sequence>
<name>A0A3A5MC25_9MICC</name>
<feature type="compositionally biased region" description="Polar residues" evidence="1">
    <location>
        <begin position="1"/>
        <end position="21"/>
    </location>
</feature>
<proteinExistence type="predicted"/>
<feature type="region of interest" description="Disordered" evidence="1">
    <location>
        <begin position="1"/>
        <end position="29"/>
    </location>
</feature>